<sequence>MLLPIFRLVISTFSFKAIENYFETVILNWNYMMRKTPEQSLFQTSAPHKEEELTLDGLNMRQNITETLARNPISNLGPFSHEAEATPSSKSRTIL</sequence>
<protein>
    <submittedName>
        <fullName evidence="2">Uncharacterized protein</fullName>
    </submittedName>
</protein>
<dbReference type="EMBL" id="BGPR01047923">
    <property type="protein sequence ID" value="GBO24948.1"/>
    <property type="molecule type" value="Genomic_DNA"/>
</dbReference>
<comment type="caution">
    <text evidence="2">The sequence shown here is derived from an EMBL/GenBank/DDBJ whole genome shotgun (WGS) entry which is preliminary data.</text>
</comment>
<dbReference type="AlphaFoldDB" id="A0A4Y2VKK4"/>
<feature type="region of interest" description="Disordered" evidence="1">
    <location>
        <begin position="72"/>
        <end position="95"/>
    </location>
</feature>
<reference evidence="2 3" key="1">
    <citation type="journal article" date="2019" name="Sci. Rep.">
        <title>Orb-weaving spider Araneus ventricosus genome elucidates the spidroin gene catalogue.</title>
        <authorList>
            <person name="Kono N."/>
            <person name="Nakamura H."/>
            <person name="Ohtoshi R."/>
            <person name="Moran D.A.P."/>
            <person name="Shinohara A."/>
            <person name="Yoshida Y."/>
            <person name="Fujiwara M."/>
            <person name="Mori M."/>
            <person name="Tomita M."/>
            <person name="Arakawa K."/>
        </authorList>
    </citation>
    <scope>NUCLEOTIDE SEQUENCE [LARGE SCALE GENOMIC DNA]</scope>
</reference>
<evidence type="ECO:0000313" key="2">
    <source>
        <dbReference type="EMBL" id="GBO24948.1"/>
    </source>
</evidence>
<proteinExistence type="predicted"/>
<keyword evidence="3" id="KW-1185">Reference proteome</keyword>
<accession>A0A4Y2VKK4</accession>
<name>A0A4Y2VKK4_ARAVE</name>
<organism evidence="2 3">
    <name type="scientific">Araneus ventricosus</name>
    <name type="common">Orbweaver spider</name>
    <name type="synonym">Epeira ventricosa</name>
    <dbReference type="NCBI Taxonomy" id="182803"/>
    <lineage>
        <taxon>Eukaryota</taxon>
        <taxon>Metazoa</taxon>
        <taxon>Ecdysozoa</taxon>
        <taxon>Arthropoda</taxon>
        <taxon>Chelicerata</taxon>
        <taxon>Arachnida</taxon>
        <taxon>Araneae</taxon>
        <taxon>Araneomorphae</taxon>
        <taxon>Entelegynae</taxon>
        <taxon>Araneoidea</taxon>
        <taxon>Araneidae</taxon>
        <taxon>Araneus</taxon>
    </lineage>
</organism>
<evidence type="ECO:0000256" key="1">
    <source>
        <dbReference type="SAM" id="MobiDB-lite"/>
    </source>
</evidence>
<gene>
    <name evidence="2" type="ORF">AVEN_257835_1</name>
</gene>
<feature type="compositionally biased region" description="Polar residues" evidence="1">
    <location>
        <begin position="86"/>
        <end position="95"/>
    </location>
</feature>
<dbReference type="Proteomes" id="UP000499080">
    <property type="component" value="Unassembled WGS sequence"/>
</dbReference>
<evidence type="ECO:0000313" key="3">
    <source>
        <dbReference type="Proteomes" id="UP000499080"/>
    </source>
</evidence>